<name>A0A2N0ZE24_9BACI</name>
<evidence type="ECO:0000259" key="1">
    <source>
        <dbReference type="Pfam" id="PF13229"/>
    </source>
</evidence>
<dbReference type="SUPFAM" id="SSF51126">
    <property type="entry name" value="Pectin lyase-like"/>
    <property type="match status" value="2"/>
</dbReference>
<dbReference type="InterPro" id="IPR039448">
    <property type="entry name" value="Beta_helix"/>
</dbReference>
<dbReference type="InterPro" id="IPR012334">
    <property type="entry name" value="Pectin_lyas_fold"/>
</dbReference>
<sequence length="681" mass="75742">MTGSYLLELSRWNVKNDGTNAVTTSAGINNALSWAATEGFAELVLPNGVYLIDENNPIIPQSFLTLNLGGATLRIRDNSLPSYSIILLNNKQHVRIINGKVEGDRYTHNYDSGGTHEFGVGINLRFGSKNITIEDLEIYNTTGDGIIGLTSYGGIGGGFPQLPGNLEQGGINTTNGTLTPDTNRIRSSINIPMVPQITNLGYFGLYGDSYGGIGNEISTDTFDVIFYKSNNSFLSSITDLHFFDEIEVPTEASYAKVVLHQSTIPTPQGIRITIRTPEFPKHIYIEKCNIHHCRRLGVAICGMKQCYIRGCEIHHISGTSPAGAIDIEDGYDLNQYIYIDENNIYDNKAYNIIVIAGRHINITSNRIQQGIFTINSGADKVIVSDNHFHNSDPRLSGETIFSNNHIYNSRMRLLGTSEALVNNCKFHNSAINFDKQKAYVAQINNCKFLFDDDFYLASSNPGAPLIFSIEPQTISNSVFEGSGQEAFTVVPAGAYDWQLENVSFINIKHRSNRVTGLPPGTYNGCQFIHSGRLNSNPGPNFSKFEFNNCYFKWDSYPLFYIGSSIKVDTLIISNCYFYNPSTSDYAFYMNGNWGNILFSNNTFNYLNGSSSSMIEITRTASIESFALTSNTFLAKNMNAIKSDNSPTVKLFAKDNILFNTRLQLSNSHLRFDNIIDNIRYP</sequence>
<protein>
    <submittedName>
        <fullName evidence="2">Right-handed parallel beta-helix repeat-containing protein</fullName>
    </submittedName>
</protein>
<evidence type="ECO:0000313" key="2">
    <source>
        <dbReference type="EMBL" id="PKG27758.1"/>
    </source>
</evidence>
<dbReference type="InterPro" id="IPR011050">
    <property type="entry name" value="Pectin_lyase_fold/virulence"/>
</dbReference>
<evidence type="ECO:0000313" key="3">
    <source>
        <dbReference type="Proteomes" id="UP000233343"/>
    </source>
</evidence>
<reference evidence="2 3" key="1">
    <citation type="journal article" date="2010" name="Int. J. Syst. Evol. Microbiol.">
        <title>Bacillus horneckiae sp. nov., isolated from a spacecraft-assembly clean room.</title>
        <authorList>
            <person name="Vaishampayan P."/>
            <person name="Probst A."/>
            <person name="Krishnamurthi S."/>
            <person name="Ghosh S."/>
            <person name="Osman S."/>
            <person name="McDowall A."/>
            <person name="Ruckmani A."/>
            <person name="Mayilraj S."/>
            <person name="Venkateswaran K."/>
        </authorList>
    </citation>
    <scope>NUCLEOTIDE SEQUENCE [LARGE SCALE GENOMIC DNA]</scope>
    <source>
        <strain evidence="3">1PO1SC</strain>
    </source>
</reference>
<organism evidence="2 3">
    <name type="scientific">Cytobacillus horneckiae</name>
    <dbReference type="NCBI Taxonomy" id="549687"/>
    <lineage>
        <taxon>Bacteria</taxon>
        <taxon>Bacillati</taxon>
        <taxon>Bacillota</taxon>
        <taxon>Bacilli</taxon>
        <taxon>Bacillales</taxon>
        <taxon>Bacillaceae</taxon>
        <taxon>Cytobacillus</taxon>
    </lineage>
</organism>
<dbReference type="EMBL" id="PISD01000036">
    <property type="protein sequence ID" value="PKG27758.1"/>
    <property type="molecule type" value="Genomic_DNA"/>
</dbReference>
<proteinExistence type="predicted"/>
<dbReference type="InterPro" id="IPR006626">
    <property type="entry name" value="PbH1"/>
</dbReference>
<dbReference type="SMART" id="SM00710">
    <property type="entry name" value="PbH1"/>
    <property type="match status" value="6"/>
</dbReference>
<dbReference type="AlphaFoldDB" id="A0A2N0ZE24"/>
<dbReference type="RefSeq" id="WP_066190818.1">
    <property type="nucleotide sequence ID" value="NZ_JAFDQP010000012.1"/>
</dbReference>
<gene>
    <name evidence="2" type="ORF">CWS20_16820</name>
</gene>
<dbReference type="Gene3D" id="2.160.20.10">
    <property type="entry name" value="Single-stranded right-handed beta-helix, Pectin lyase-like"/>
    <property type="match status" value="3"/>
</dbReference>
<keyword evidence="3" id="KW-1185">Reference proteome</keyword>
<comment type="caution">
    <text evidence="2">The sequence shown here is derived from an EMBL/GenBank/DDBJ whole genome shotgun (WGS) entry which is preliminary data.</text>
</comment>
<feature type="domain" description="Right handed beta helix" evidence="1">
    <location>
        <begin position="283"/>
        <end position="390"/>
    </location>
</feature>
<dbReference type="Pfam" id="PF13229">
    <property type="entry name" value="Beta_helix"/>
    <property type="match status" value="1"/>
</dbReference>
<accession>A0A2N0ZE24</accession>
<dbReference type="Proteomes" id="UP000233343">
    <property type="component" value="Unassembled WGS sequence"/>
</dbReference>